<organism evidence="2 3">
    <name type="scientific">Mycolicibacterium novocastrense</name>
    <name type="common">Mycobacterium novocastrense</name>
    <dbReference type="NCBI Taxonomy" id="59813"/>
    <lineage>
        <taxon>Bacteria</taxon>
        <taxon>Bacillati</taxon>
        <taxon>Actinomycetota</taxon>
        <taxon>Actinomycetes</taxon>
        <taxon>Mycobacteriales</taxon>
        <taxon>Mycobacteriaceae</taxon>
        <taxon>Mycolicibacterium</taxon>
    </lineage>
</organism>
<gene>
    <name evidence="2" type="ORF">RMCN_6074</name>
</gene>
<feature type="compositionally biased region" description="Low complexity" evidence="1">
    <location>
        <begin position="46"/>
        <end position="55"/>
    </location>
</feature>
<proteinExistence type="predicted"/>
<protein>
    <submittedName>
        <fullName evidence="2">Transposase</fullName>
    </submittedName>
</protein>
<dbReference type="EMBL" id="BCTA01000105">
    <property type="protein sequence ID" value="GAT12941.1"/>
    <property type="molecule type" value="Genomic_DNA"/>
</dbReference>
<feature type="compositionally biased region" description="Low complexity" evidence="1">
    <location>
        <begin position="103"/>
        <end position="116"/>
    </location>
</feature>
<reference evidence="2 3" key="1">
    <citation type="journal article" date="2016" name="Genome Announc.">
        <title>Draft Genome Sequences of Five Rapidly Growing Mycobacterium Species, M. thermoresistibile, M. fortuitum subsp. acetamidolyticum, M. canariasense, M. brisbanense, and M. novocastrense.</title>
        <authorList>
            <person name="Katahira K."/>
            <person name="Ogura Y."/>
            <person name="Gotoh Y."/>
            <person name="Hayashi T."/>
        </authorList>
    </citation>
    <scope>NUCLEOTIDE SEQUENCE [LARGE SCALE GENOMIC DNA]</scope>
    <source>
        <strain evidence="2 3">JCM18114</strain>
    </source>
</reference>
<sequence length="122" mass="12421">MLLLHGSMTASDVTAGIAAALKVGAVSADVVTLEARRHAGTGGASSHGHLAAHSATPEHRVVSLPQRRLTDPAAVIAGLPPDTRPLPNVGAYDELLARRRNPSAEATAPATAPTISEESHVS</sequence>
<feature type="region of interest" description="Disordered" evidence="1">
    <location>
        <begin position="97"/>
        <end position="122"/>
    </location>
</feature>
<feature type="region of interest" description="Disordered" evidence="1">
    <location>
        <begin position="39"/>
        <end position="66"/>
    </location>
</feature>
<dbReference type="Proteomes" id="UP000069773">
    <property type="component" value="Unassembled WGS sequence"/>
</dbReference>
<evidence type="ECO:0000313" key="2">
    <source>
        <dbReference type="EMBL" id="GAT12941.1"/>
    </source>
</evidence>
<evidence type="ECO:0000313" key="3">
    <source>
        <dbReference type="Proteomes" id="UP000069773"/>
    </source>
</evidence>
<comment type="caution">
    <text evidence="2">The sequence shown here is derived from an EMBL/GenBank/DDBJ whole genome shotgun (WGS) entry which is preliminary data.</text>
</comment>
<name>A0ABQ0KTI3_MYCNV</name>
<accession>A0ABQ0KTI3</accession>
<keyword evidence="3" id="KW-1185">Reference proteome</keyword>
<evidence type="ECO:0000256" key="1">
    <source>
        <dbReference type="SAM" id="MobiDB-lite"/>
    </source>
</evidence>